<evidence type="ECO:0000256" key="1">
    <source>
        <dbReference type="SAM" id="MobiDB-lite"/>
    </source>
</evidence>
<evidence type="ECO:0000259" key="2">
    <source>
        <dbReference type="Pfam" id="PF13460"/>
    </source>
</evidence>
<feature type="region of interest" description="Disordered" evidence="1">
    <location>
        <begin position="254"/>
        <end position="298"/>
    </location>
</feature>
<organism evidence="3 4">
    <name type="scientific">Plantactinospora siamensis</name>
    <dbReference type="NCBI Taxonomy" id="555372"/>
    <lineage>
        <taxon>Bacteria</taxon>
        <taxon>Bacillati</taxon>
        <taxon>Actinomycetota</taxon>
        <taxon>Actinomycetes</taxon>
        <taxon>Micromonosporales</taxon>
        <taxon>Micromonosporaceae</taxon>
        <taxon>Plantactinospora</taxon>
    </lineage>
</organism>
<sequence>MSTPILVTGGTGTLGRLVVPLLRAAGHPVRVLSRRGGPADPGIQQVRADLLGDDDLEPALRGVETVLHLAGGPKGDDRATGNLVRAARRAGVRHLAYISVIGADRVPLGYFRAKLGAERALADSGVPWTILRAAQFHDLVLVMARTMARLPVIPVPGGLRFQPVDARDVAARLVELALGAPAGPVPDLAGPRIHPIAELLRGYLRATGRRRPFLPVRVPGRIGRVYRAGENLSLDGNIGTRTWEAFLAECTAPAGSPAGGLAGRRTGPEARPAEEHGPEATPADGSGQAPASSKAWRR</sequence>
<dbReference type="Pfam" id="PF13460">
    <property type="entry name" value="NAD_binding_10"/>
    <property type="match status" value="1"/>
</dbReference>
<dbReference type="Proteomes" id="UP001589894">
    <property type="component" value="Unassembled WGS sequence"/>
</dbReference>
<protein>
    <submittedName>
        <fullName evidence="3">SDR family oxidoreductase</fullName>
    </submittedName>
</protein>
<reference evidence="3 4" key="1">
    <citation type="submission" date="2024-09" db="EMBL/GenBank/DDBJ databases">
        <authorList>
            <person name="Sun Q."/>
            <person name="Mori K."/>
        </authorList>
    </citation>
    <scope>NUCLEOTIDE SEQUENCE [LARGE SCALE GENOMIC DNA]</scope>
    <source>
        <strain evidence="3 4">TBRC 2205</strain>
    </source>
</reference>
<dbReference type="PANTHER" id="PTHR43162">
    <property type="match status" value="1"/>
</dbReference>
<feature type="domain" description="NAD(P)-binding" evidence="2">
    <location>
        <begin position="9"/>
        <end position="138"/>
    </location>
</feature>
<keyword evidence="4" id="KW-1185">Reference proteome</keyword>
<dbReference type="InterPro" id="IPR016040">
    <property type="entry name" value="NAD(P)-bd_dom"/>
</dbReference>
<comment type="caution">
    <text evidence="3">The sequence shown here is derived from an EMBL/GenBank/DDBJ whole genome shotgun (WGS) entry which is preliminary data.</text>
</comment>
<feature type="compositionally biased region" description="Basic and acidic residues" evidence="1">
    <location>
        <begin position="266"/>
        <end position="278"/>
    </location>
</feature>
<dbReference type="EMBL" id="JBHLUE010000004">
    <property type="protein sequence ID" value="MFC0564254.1"/>
    <property type="molecule type" value="Genomic_DNA"/>
</dbReference>
<dbReference type="RefSeq" id="WP_377337199.1">
    <property type="nucleotide sequence ID" value="NZ_JBHLUE010000004.1"/>
</dbReference>
<evidence type="ECO:0000313" key="4">
    <source>
        <dbReference type="Proteomes" id="UP001589894"/>
    </source>
</evidence>
<accession>A0ABV6NTZ6</accession>
<dbReference type="InterPro" id="IPR051604">
    <property type="entry name" value="Ergot_Alk_Oxidoreductase"/>
</dbReference>
<dbReference type="InterPro" id="IPR036291">
    <property type="entry name" value="NAD(P)-bd_dom_sf"/>
</dbReference>
<proteinExistence type="predicted"/>
<evidence type="ECO:0000313" key="3">
    <source>
        <dbReference type="EMBL" id="MFC0564254.1"/>
    </source>
</evidence>
<dbReference type="SUPFAM" id="SSF51735">
    <property type="entry name" value="NAD(P)-binding Rossmann-fold domains"/>
    <property type="match status" value="1"/>
</dbReference>
<gene>
    <name evidence="3" type="ORF">ACFFHU_08750</name>
</gene>
<name>A0ABV6NTZ6_9ACTN</name>
<dbReference type="PANTHER" id="PTHR43162:SF1">
    <property type="entry name" value="PRESTALK A DIFFERENTIATION PROTEIN A"/>
    <property type="match status" value="1"/>
</dbReference>
<dbReference type="Gene3D" id="3.40.50.720">
    <property type="entry name" value="NAD(P)-binding Rossmann-like Domain"/>
    <property type="match status" value="1"/>
</dbReference>